<feature type="transmembrane region" description="Helical" evidence="10">
    <location>
        <begin position="129"/>
        <end position="149"/>
    </location>
</feature>
<dbReference type="CDD" id="cd13136">
    <property type="entry name" value="MATE_DinF_like"/>
    <property type="match status" value="1"/>
</dbReference>
<dbReference type="NCBIfam" id="TIGR00797">
    <property type="entry name" value="matE"/>
    <property type="match status" value="1"/>
</dbReference>
<dbReference type="AlphaFoldDB" id="A0A2N0YZV4"/>
<feature type="transmembrane region" description="Helical" evidence="10">
    <location>
        <begin position="161"/>
        <end position="180"/>
    </location>
</feature>
<evidence type="ECO:0000256" key="10">
    <source>
        <dbReference type="SAM" id="Phobius"/>
    </source>
</evidence>
<evidence type="ECO:0000256" key="3">
    <source>
        <dbReference type="ARBA" id="ARBA00010199"/>
    </source>
</evidence>
<feature type="transmembrane region" description="Helical" evidence="10">
    <location>
        <begin position="7"/>
        <end position="26"/>
    </location>
</feature>
<evidence type="ECO:0000256" key="8">
    <source>
        <dbReference type="ARBA" id="ARBA00023136"/>
    </source>
</evidence>
<keyword evidence="7 10" id="KW-1133">Transmembrane helix</keyword>
<dbReference type="InterPro" id="IPR044644">
    <property type="entry name" value="DinF-like"/>
</dbReference>
<evidence type="ECO:0000256" key="9">
    <source>
        <dbReference type="ARBA" id="ARBA00031636"/>
    </source>
</evidence>
<organism evidence="11 12">
    <name type="scientific">Niallia nealsonii</name>
    <dbReference type="NCBI Taxonomy" id="115979"/>
    <lineage>
        <taxon>Bacteria</taxon>
        <taxon>Bacillati</taxon>
        <taxon>Bacillota</taxon>
        <taxon>Bacilli</taxon>
        <taxon>Bacillales</taxon>
        <taxon>Bacillaceae</taxon>
        <taxon>Niallia</taxon>
    </lineage>
</organism>
<evidence type="ECO:0000256" key="2">
    <source>
        <dbReference type="ARBA" id="ARBA00004141"/>
    </source>
</evidence>
<comment type="similarity">
    <text evidence="3">Belongs to the multi antimicrobial extrusion (MATE) (TC 2.A.66.1) family.</text>
</comment>
<feature type="transmembrane region" description="Helical" evidence="10">
    <location>
        <begin position="239"/>
        <end position="258"/>
    </location>
</feature>
<keyword evidence="12" id="KW-1185">Reference proteome</keyword>
<evidence type="ECO:0000256" key="6">
    <source>
        <dbReference type="ARBA" id="ARBA00022692"/>
    </source>
</evidence>
<protein>
    <recommendedName>
        <fullName evidence="4">Probable multidrug resistance protein NorM</fullName>
    </recommendedName>
    <alternativeName>
        <fullName evidence="9">Multidrug-efflux transporter</fullName>
    </alternativeName>
</protein>
<feature type="transmembrane region" description="Helical" evidence="10">
    <location>
        <begin position="38"/>
        <end position="57"/>
    </location>
</feature>
<evidence type="ECO:0000313" key="11">
    <source>
        <dbReference type="EMBL" id="PKG22788.1"/>
    </source>
</evidence>
<dbReference type="InterPro" id="IPR002528">
    <property type="entry name" value="MATE_fam"/>
</dbReference>
<comment type="caution">
    <text evidence="11">The sequence shown here is derived from an EMBL/GenBank/DDBJ whole genome shotgun (WGS) entry which is preliminary data.</text>
</comment>
<keyword evidence="5" id="KW-0813">Transport</keyword>
<dbReference type="Pfam" id="PF01554">
    <property type="entry name" value="MatE"/>
    <property type="match status" value="2"/>
</dbReference>
<dbReference type="GO" id="GO:0005886">
    <property type="term" value="C:plasma membrane"/>
    <property type="evidence" value="ECO:0007669"/>
    <property type="project" value="TreeGrafter"/>
</dbReference>
<proteinExistence type="inferred from homology"/>
<feature type="transmembrane region" description="Helical" evidence="10">
    <location>
        <begin position="351"/>
        <end position="372"/>
    </location>
</feature>
<dbReference type="GO" id="GO:0015297">
    <property type="term" value="F:antiporter activity"/>
    <property type="evidence" value="ECO:0007669"/>
    <property type="project" value="InterPro"/>
</dbReference>
<comment type="function">
    <text evidence="1">Multidrug efflux pump.</text>
</comment>
<sequence length="440" mass="49403">MTNKYYLSLAIPLIISTITVPLLGAVDTAVVGQIPNPAYIGGVAVGTVIFNTMYWLFGFLRVSTSGFAAQANGAEDDLKSAMALFRPMIIALLVGLLFILFQDAVLYFAQVFLGVKGEVKAVSAEYFSIRIWGAPFTLMNYVVLGWLLGMSHIKKTVFIQIMMNIINIILAYLFVIFWGFGVKGVAVATLIAEMTAFLAGIYFLSKNDKLRIDFHLTILGKELLDKAPLKKMMIVNRDLFIRTICLLLVFNIFTAKGAAYGTEILAANAILIQIHYIMAYFYDGLANASSILTGKAVGQGNRQLYENTVKKSYQWSILFSIAISLLFFLFKENIIPLFTIVKDVITISKEYEYWLVLFPICSCFGLVFYGIFTGATEAGLVRNSMIGSILIFFLVLFPSTHYWGNHGLWFSFIVFSLCRSLLLWRYMPKLREKLVFKKAE</sequence>
<comment type="subcellular location">
    <subcellularLocation>
        <location evidence="2">Membrane</location>
        <topology evidence="2">Multi-pass membrane protein</topology>
    </subcellularLocation>
</comment>
<keyword evidence="6 10" id="KW-0812">Transmembrane</keyword>
<evidence type="ECO:0000256" key="5">
    <source>
        <dbReference type="ARBA" id="ARBA00022448"/>
    </source>
</evidence>
<reference evidence="11 12" key="1">
    <citation type="journal article" date="2003" name="Int. J. Syst. Evol. Microbiol.">
        <title>Bacillus nealsonii sp. nov., isolated from a spacecraft-assembly facility, whose spores are gamma-radiation resistant.</title>
        <authorList>
            <person name="Venkateswaran K."/>
            <person name="Kempf M."/>
            <person name="Chen F."/>
            <person name="Satomi M."/>
            <person name="Nicholson W."/>
            <person name="Kern R."/>
        </authorList>
    </citation>
    <scope>NUCLEOTIDE SEQUENCE [LARGE SCALE GENOMIC DNA]</scope>
    <source>
        <strain evidence="11 12">FO-92</strain>
    </source>
</reference>
<feature type="transmembrane region" description="Helical" evidence="10">
    <location>
        <begin position="89"/>
        <end position="109"/>
    </location>
</feature>
<dbReference type="InterPro" id="IPR050222">
    <property type="entry name" value="MATE_MdtK"/>
</dbReference>
<evidence type="ECO:0000313" key="12">
    <source>
        <dbReference type="Proteomes" id="UP000233375"/>
    </source>
</evidence>
<name>A0A2N0YZV4_9BACI</name>
<feature type="transmembrane region" description="Helical" evidence="10">
    <location>
        <begin position="409"/>
        <end position="427"/>
    </location>
</feature>
<feature type="transmembrane region" description="Helical" evidence="10">
    <location>
        <begin position="312"/>
        <end position="331"/>
    </location>
</feature>
<evidence type="ECO:0000256" key="7">
    <source>
        <dbReference type="ARBA" id="ARBA00022989"/>
    </source>
</evidence>
<dbReference type="PANTHER" id="PTHR43298">
    <property type="entry name" value="MULTIDRUG RESISTANCE PROTEIN NORM-RELATED"/>
    <property type="match status" value="1"/>
</dbReference>
<dbReference type="PANTHER" id="PTHR43298:SF2">
    <property type="entry name" value="FMN_FAD EXPORTER YEEO-RELATED"/>
    <property type="match status" value="1"/>
</dbReference>
<gene>
    <name evidence="11" type="ORF">CWS01_15415</name>
</gene>
<dbReference type="OrthoDB" id="9776324at2"/>
<dbReference type="EMBL" id="PISE01000034">
    <property type="protein sequence ID" value="PKG22788.1"/>
    <property type="molecule type" value="Genomic_DNA"/>
</dbReference>
<dbReference type="Proteomes" id="UP000233375">
    <property type="component" value="Unassembled WGS sequence"/>
</dbReference>
<accession>A0A2N0YZV4</accession>
<evidence type="ECO:0000256" key="1">
    <source>
        <dbReference type="ARBA" id="ARBA00003408"/>
    </source>
</evidence>
<feature type="transmembrane region" description="Helical" evidence="10">
    <location>
        <begin position="186"/>
        <end position="204"/>
    </location>
</feature>
<keyword evidence="8 10" id="KW-0472">Membrane</keyword>
<evidence type="ECO:0000256" key="4">
    <source>
        <dbReference type="ARBA" id="ARBA00020268"/>
    </source>
</evidence>
<dbReference type="RefSeq" id="WP_101178085.1">
    <property type="nucleotide sequence ID" value="NZ_PISE01000034.1"/>
</dbReference>
<dbReference type="GO" id="GO:0042910">
    <property type="term" value="F:xenobiotic transmembrane transporter activity"/>
    <property type="evidence" value="ECO:0007669"/>
    <property type="project" value="InterPro"/>
</dbReference>
<feature type="transmembrane region" description="Helical" evidence="10">
    <location>
        <begin position="384"/>
        <end position="403"/>
    </location>
</feature>